<evidence type="ECO:0000256" key="3">
    <source>
        <dbReference type="ARBA" id="ARBA00012313"/>
    </source>
</evidence>
<keyword evidence="5 17" id="KW-0349">Heme</keyword>
<evidence type="ECO:0000313" key="20">
    <source>
        <dbReference type="Proteomes" id="UP000822688"/>
    </source>
</evidence>
<dbReference type="InterPro" id="IPR033905">
    <property type="entry name" value="Secretory_peroxidase"/>
</dbReference>
<feature type="disulfide bond" evidence="16">
    <location>
        <begin position="216"/>
        <end position="242"/>
    </location>
</feature>
<dbReference type="InterPro" id="IPR019793">
    <property type="entry name" value="Peroxidases_heam-ligand_BS"/>
</dbReference>
<dbReference type="GO" id="GO:0006979">
    <property type="term" value="P:response to oxidative stress"/>
    <property type="evidence" value="ECO:0007669"/>
    <property type="project" value="UniProtKB-UniRule"/>
</dbReference>
<evidence type="ECO:0000256" key="9">
    <source>
        <dbReference type="ARBA" id="ARBA00023004"/>
    </source>
</evidence>
<feature type="disulfide bond" evidence="16">
    <location>
        <begin position="53"/>
        <end position="129"/>
    </location>
</feature>
<comment type="subcellular location">
    <subcellularLocation>
        <location evidence="17">Secreted</location>
    </subcellularLocation>
</comment>
<comment type="catalytic activity">
    <reaction evidence="1 17">
        <text>2 a phenolic donor + H2O2 = 2 a phenolic radical donor + 2 H2O</text>
        <dbReference type="Rhea" id="RHEA:56136"/>
        <dbReference type="ChEBI" id="CHEBI:15377"/>
        <dbReference type="ChEBI" id="CHEBI:16240"/>
        <dbReference type="ChEBI" id="CHEBI:139520"/>
        <dbReference type="ChEBI" id="CHEBI:139521"/>
        <dbReference type="EC" id="1.11.1.7"/>
    </reaction>
</comment>
<dbReference type="InterPro" id="IPR002016">
    <property type="entry name" value="Haem_peroxidase"/>
</dbReference>
<feature type="active site" description="Proton acceptor" evidence="12">
    <location>
        <position position="84"/>
    </location>
</feature>
<proteinExistence type="inferred from homology"/>
<sequence length="346" mass="36674">MGPNRGRGAPSSSLGFVLMLFAATVSLALLAPTAQAAHPNAQKLQLDFYKSSCPSAEKVISTAVDTALNLQPNSSVGILRVFFHDCFVNGCDASVLIDGPNSEKNTTDNGGLHGFEVIDAAKAAVEKQCPGVVSCADVLALATQLSVKKLSGGKITYRVPLGRRDGLRSVAADVTGKLPKQTASVAELKKLFKANGLSTQDLVALSGAHSVGTAGCKEIRDRLTASPATLDPTYGAALNKSCPPGSAADSDACHWEWQCAEKRNNLDVTTPNVLDEVYYKNLQNKKGLLTSDQNLQSNPETRPMVAANTQMRTFGPNFAMAMVKLGNIVHLSGTQGEIRLNCRRFN</sequence>
<keyword evidence="17" id="KW-0964">Secreted</keyword>
<dbReference type="PRINTS" id="PR00458">
    <property type="entry name" value="PEROXIDASE"/>
</dbReference>
<dbReference type="CDD" id="cd00693">
    <property type="entry name" value="secretory_peroxidase"/>
    <property type="match status" value="1"/>
</dbReference>
<reference evidence="19" key="1">
    <citation type="submission" date="2020-06" db="EMBL/GenBank/DDBJ databases">
        <title>WGS assembly of Ceratodon purpureus strain R40.</title>
        <authorList>
            <person name="Carey S.B."/>
            <person name="Jenkins J."/>
            <person name="Shu S."/>
            <person name="Lovell J.T."/>
            <person name="Sreedasyam A."/>
            <person name="Maumus F."/>
            <person name="Tiley G.P."/>
            <person name="Fernandez-Pozo N."/>
            <person name="Barry K."/>
            <person name="Chen C."/>
            <person name="Wang M."/>
            <person name="Lipzen A."/>
            <person name="Daum C."/>
            <person name="Saski C.A."/>
            <person name="Payton A.C."/>
            <person name="Mcbreen J.C."/>
            <person name="Conrad R.E."/>
            <person name="Kollar L.M."/>
            <person name="Olsson S."/>
            <person name="Huttunen S."/>
            <person name="Landis J.B."/>
            <person name="Wickett N.J."/>
            <person name="Johnson M.G."/>
            <person name="Rensing S.A."/>
            <person name="Grimwood J."/>
            <person name="Schmutz J."/>
            <person name="Mcdaniel S.F."/>
        </authorList>
    </citation>
    <scope>NUCLEOTIDE SEQUENCE</scope>
    <source>
        <strain evidence="19">R40</strain>
    </source>
</reference>
<evidence type="ECO:0000256" key="17">
    <source>
        <dbReference type="RuleBase" id="RU362060"/>
    </source>
</evidence>
<feature type="binding site" evidence="14">
    <location>
        <position position="92"/>
    </location>
    <ligand>
        <name>Ca(2+)</name>
        <dbReference type="ChEBI" id="CHEBI:29108"/>
        <label>1</label>
    </ligand>
</feature>
<dbReference type="PANTHER" id="PTHR31517:SF84">
    <property type="entry name" value="PEROXIDASE"/>
    <property type="match status" value="1"/>
</dbReference>
<evidence type="ECO:0000256" key="16">
    <source>
        <dbReference type="PIRSR" id="PIRSR600823-5"/>
    </source>
</evidence>
<feature type="disulfide bond" evidence="16">
    <location>
        <begin position="135"/>
        <end position="342"/>
    </location>
</feature>
<keyword evidence="4 17" id="KW-0575">Peroxidase</keyword>
<evidence type="ECO:0000313" key="19">
    <source>
        <dbReference type="EMBL" id="KAG0564659.1"/>
    </source>
</evidence>
<name>A0A8T0H2U2_CERPU</name>
<evidence type="ECO:0000256" key="4">
    <source>
        <dbReference type="ARBA" id="ARBA00022559"/>
    </source>
</evidence>
<comment type="cofactor">
    <cofactor evidence="14 17">
        <name>Ca(2+)</name>
        <dbReference type="ChEBI" id="CHEBI:29108"/>
    </cofactor>
    <text evidence="14 17">Binds 2 calcium ions per subunit.</text>
</comment>
<dbReference type="PROSITE" id="PS00436">
    <property type="entry name" value="PEROXIDASE_2"/>
    <property type="match status" value="1"/>
</dbReference>
<evidence type="ECO:0000256" key="14">
    <source>
        <dbReference type="PIRSR" id="PIRSR600823-3"/>
    </source>
</evidence>
<keyword evidence="11" id="KW-0325">Glycoprotein</keyword>
<organism evidence="19 20">
    <name type="scientific">Ceratodon purpureus</name>
    <name type="common">Fire moss</name>
    <name type="synonym">Dicranum purpureum</name>
    <dbReference type="NCBI Taxonomy" id="3225"/>
    <lineage>
        <taxon>Eukaryota</taxon>
        <taxon>Viridiplantae</taxon>
        <taxon>Streptophyta</taxon>
        <taxon>Embryophyta</taxon>
        <taxon>Bryophyta</taxon>
        <taxon>Bryophytina</taxon>
        <taxon>Bryopsida</taxon>
        <taxon>Dicranidae</taxon>
        <taxon>Pseudoditrichales</taxon>
        <taxon>Ditrichaceae</taxon>
        <taxon>Ceratodon</taxon>
    </lineage>
</organism>
<evidence type="ECO:0000256" key="11">
    <source>
        <dbReference type="ARBA" id="ARBA00023180"/>
    </source>
</evidence>
<accession>A0A8T0H2U2</accession>
<feature type="chain" id="PRO_5035962969" description="Peroxidase" evidence="17">
    <location>
        <begin position="37"/>
        <end position="346"/>
    </location>
</feature>
<evidence type="ECO:0000256" key="5">
    <source>
        <dbReference type="ARBA" id="ARBA00022617"/>
    </source>
</evidence>
<feature type="disulfide bond" evidence="16">
    <location>
        <begin position="86"/>
        <end position="91"/>
    </location>
</feature>
<feature type="binding site" evidence="14">
    <location>
        <position position="94"/>
    </location>
    <ligand>
        <name>Ca(2+)</name>
        <dbReference type="ChEBI" id="CHEBI:29108"/>
        <label>1</label>
    </ligand>
</feature>
<dbReference type="InterPro" id="IPR010255">
    <property type="entry name" value="Haem_peroxidase_sf"/>
</dbReference>
<dbReference type="EMBL" id="CM026429">
    <property type="protein sequence ID" value="KAG0564659.1"/>
    <property type="molecule type" value="Genomic_DNA"/>
</dbReference>
<feature type="binding site" evidence="14">
    <location>
        <position position="103"/>
    </location>
    <ligand>
        <name>Ca(2+)</name>
        <dbReference type="ChEBI" id="CHEBI:29108"/>
        <label>1</label>
    </ligand>
</feature>
<evidence type="ECO:0000256" key="8">
    <source>
        <dbReference type="ARBA" id="ARBA00023002"/>
    </source>
</evidence>
<dbReference type="PRINTS" id="PR00461">
    <property type="entry name" value="PLPEROXIDASE"/>
</dbReference>
<feature type="binding site" evidence="14">
    <location>
        <position position="275"/>
    </location>
    <ligand>
        <name>Ca(2+)</name>
        <dbReference type="ChEBI" id="CHEBI:29108"/>
        <label>2</label>
    </ligand>
</feature>
<dbReference type="Proteomes" id="UP000822688">
    <property type="component" value="Chromosome 8"/>
</dbReference>
<evidence type="ECO:0000256" key="10">
    <source>
        <dbReference type="ARBA" id="ARBA00023157"/>
    </source>
</evidence>
<keyword evidence="10 16" id="KW-1015">Disulfide bond</keyword>
<comment type="similarity">
    <text evidence="17">Belongs to the peroxidase family. Classical plant (class III) peroxidase subfamily.</text>
</comment>
<comment type="similarity">
    <text evidence="2">Belongs to the peroxidase family. Ascorbate peroxidase subfamily.</text>
</comment>
<dbReference type="Gene3D" id="1.10.420.10">
    <property type="entry name" value="Peroxidase, domain 2"/>
    <property type="match status" value="1"/>
</dbReference>
<evidence type="ECO:0000256" key="12">
    <source>
        <dbReference type="PIRSR" id="PIRSR600823-1"/>
    </source>
</evidence>
<protein>
    <recommendedName>
        <fullName evidence="3 17">Peroxidase</fullName>
        <ecNumber evidence="3 17">1.11.1.7</ecNumber>
    </recommendedName>
</protein>
<keyword evidence="20" id="KW-1185">Reference proteome</keyword>
<evidence type="ECO:0000256" key="15">
    <source>
        <dbReference type="PIRSR" id="PIRSR600823-4"/>
    </source>
</evidence>
<dbReference type="GO" id="GO:0140825">
    <property type="term" value="F:lactoperoxidase activity"/>
    <property type="evidence" value="ECO:0007669"/>
    <property type="project" value="UniProtKB-EC"/>
</dbReference>
<comment type="function">
    <text evidence="17">Removal of H(2)O(2), oxidation of toxic reductants, biosynthesis and degradation of lignin, suberization, auxin catabolism, response to environmental stresses such as wounding, pathogen attack and oxidative stress.</text>
</comment>
<dbReference type="PANTHER" id="PTHR31517">
    <property type="match status" value="1"/>
</dbReference>
<feature type="site" description="Transition state stabilizer" evidence="15">
    <location>
        <position position="80"/>
    </location>
</feature>
<evidence type="ECO:0000256" key="1">
    <source>
        <dbReference type="ARBA" id="ARBA00000189"/>
    </source>
</evidence>
<feature type="binding site" evidence="14">
    <location>
        <position position="90"/>
    </location>
    <ligand>
        <name>Ca(2+)</name>
        <dbReference type="ChEBI" id="CHEBI:29108"/>
        <label>1</label>
    </ligand>
</feature>
<feature type="binding site" evidence="14">
    <location>
        <position position="270"/>
    </location>
    <ligand>
        <name>Ca(2+)</name>
        <dbReference type="ChEBI" id="CHEBI:29108"/>
        <label>2</label>
    </ligand>
</feature>
<keyword evidence="17" id="KW-0376">Hydrogen peroxide</keyword>
<comment type="cofactor">
    <cofactor evidence="14 17">
        <name>heme b</name>
        <dbReference type="ChEBI" id="CHEBI:60344"/>
    </cofactor>
    <text evidence="14 17">Binds 1 heme b (iron(II)-protoporphyrin IX) group per subunit.</text>
</comment>
<feature type="binding site" evidence="14">
    <location>
        <position position="267"/>
    </location>
    <ligand>
        <name>Ca(2+)</name>
        <dbReference type="ChEBI" id="CHEBI:29108"/>
        <label>2</label>
    </ligand>
</feature>
<dbReference type="GO" id="GO:0046872">
    <property type="term" value="F:metal ion binding"/>
    <property type="evidence" value="ECO:0007669"/>
    <property type="project" value="UniProtKB-UniRule"/>
</dbReference>
<feature type="signal peptide" evidence="17">
    <location>
        <begin position="1"/>
        <end position="36"/>
    </location>
</feature>
<comment type="caution">
    <text evidence="19">The sequence shown here is derived from an EMBL/GenBank/DDBJ whole genome shotgun (WGS) entry which is preliminary data.</text>
</comment>
<dbReference type="InterPro" id="IPR019794">
    <property type="entry name" value="Peroxidases_AS"/>
</dbReference>
<keyword evidence="9 14" id="KW-0408">Iron</keyword>
<evidence type="ECO:0000256" key="2">
    <source>
        <dbReference type="ARBA" id="ARBA00006873"/>
    </source>
</evidence>
<evidence type="ECO:0000256" key="13">
    <source>
        <dbReference type="PIRSR" id="PIRSR600823-2"/>
    </source>
</evidence>
<feature type="domain" description="Plant heme peroxidase family profile" evidence="18">
    <location>
        <begin position="43"/>
        <end position="346"/>
    </location>
</feature>
<feature type="binding site" evidence="14">
    <location>
        <position position="88"/>
    </location>
    <ligand>
        <name>Ca(2+)</name>
        <dbReference type="ChEBI" id="CHEBI:29108"/>
        <label>1</label>
    </ligand>
</feature>
<evidence type="ECO:0000259" key="18">
    <source>
        <dbReference type="PROSITE" id="PS50873"/>
    </source>
</evidence>
<dbReference type="SUPFAM" id="SSF48113">
    <property type="entry name" value="Heme-dependent peroxidases"/>
    <property type="match status" value="1"/>
</dbReference>
<feature type="binding site" description="axial binding residue" evidence="14">
    <location>
        <position position="209"/>
    </location>
    <ligand>
        <name>heme b</name>
        <dbReference type="ChEBI" id="CHEBI:60344"/>
    </ligand>
    <ligandPart>
        <name>Fe</name>
        <dbReference type="ChEBI" id="CHEBI:18248"/>
    </ligandPart>
</feature>
<keyword evidence="17" id="KW-0732">Signal</keyword>
<feature type="binding site" evidence="13">
    <location>
        <position position="179"/>
    </location>
    <ligand>
        <name>substrate</name>
    </ligand>
</feature>
<dbReference type="GO" id="GO:0020037">
    <property type="term" value="F:heme binding"/>
    <property type="evidence" value="ECO:0007669"/>
    <property type="project" value="UniProtKB-UniRule"/>
</dbReference>
<evidence type="ECO:0000256" key="7">
    <source>
        <dbReference type="ARBA" id="ARBA00022837"/>
    </source>
</evidence>
<dbReference type="GO" id="GO:0042744">
    <property type="term" value="P:hydrogen peroxide catabolic process"/>
    <property type="evidence" value="ECO:0007669"/>
    <property type="project" value="UniProtKB-KW"/>
</dbReference>
<keyword evidence="6 14" id="KW-0479">Metal-binding</keyword>
<feature type="binding site" evidence="14">
    <location>
        <position position="85"/>
    </location>
    <ligand>
        <name>Ca(2+)</name>
        <dbReference type="ChEBI" id="CHEBI:29108"/>
        <label>1</label>
    </ligand>
</feature>
<dbReference type="FunFam" id="1.10.420.10:FF:000006">
    <property type="entry name" value="Peroxidase"/>
    <property type="match status" value="1"/>
</dbReference>
<dbReference type="GO" id="GO:0005576">
    <property type="term" value="C:extracellular region"/>
    <property type="evidence" value="ECO:0007669"/>
    <property type="project" value="UniProtKB-SubCell"/>
</dbReference>
<dbReference type="InterPro" id="IPR000823">
    <property type="entry name" value="Peroxidase_pln"/>
</dbReference>
<dbReference type="PROSITE" id="PS00435">
    <property type="entry name" value="PEROXIDASE_1"/>
    <property type="match status" value="1"/>
</dbReference>
<dbReference type="EC" id="1.11.1.7" evidence="3 17"/>
<keyword evidence="7 14" id="KW-0106">Calcium</keyword>
<gene>
    <name evidence="19" type="ORF">KC19_8G129100</name>
</gene>
<keyword evidence="8 17" id="KW-0560">Oxidoreductase</keyword>
<dbReference type="PROSITE" id="PS50873">
    <property type="entry name" value="PEROXIDASE_4"/>
    <property type="match status" value="1"/>
</dbReference>
<dbReference type="Gene3D" id="1.10.520.10">
    <property type="match status" value="1"/>
</dbReference>
<evidence type="ECO:0000256" key="6">
    <source>
        <dbReference type="ARBA" id="ARBA00022723"/>
    </source>
</evidence>
<dbReference type="AlphaFoldDB" id="A0A8T0H2U2"/>
<dbReference type="Pfam" id="PF00141">
    <property type="entry name" value="peroxidase"/>
    <property type="match status" value="1"/>
</dbReference>